<evidence type="ECO:0000313" key="3">
    <source>
        <dbReference type="Proteomes" id="UP000470302"/>
    </source>
</evidence>
<dbReference type="PRINTS" id="PR00313">
    <property type="entry name" value="CABNDNGRPT"/>
</dbReference>
<dbReference type="InterPro" id="IPR001343">
    <property type="entry name" value="Hemolysn_Ca-bd"/>
</dbReference>
<gene>
    <name evidence="2" type="ORF">GTP91_21950</name>
</gene>
<dbReference type="SUPFAM" id="SSF51120">
    <property type="entry name" value="beta-Roll"/>
    <property type="match status" value="1"/>
</dbReference>
<dbReference type="Pfam" id="PF13946">
    <property type="entry name" value="DUF4214"/>
    <property type="match status" value="1"/>
</dbReference>
<dbReference type="RefSeq" id="WP_161098696.1">
    <property type="nucleotide sequence ID" value="NZ_WWCW01000090.1"/>
</dbReference>
<dbReference type="Proteomes" id="UP000470302">
    <property type="component" value="Unassembled WGS sequence"/>
</dbReference>
<evidence type="ECO:0000313" key="2">
    <source>
        <dbReference type="EMBL" id="MYM89831.1"/>
    </source>
</evidence>
<reference evidence="2 3" key="1">
    <citation type="submission" date="2020-01" db="EMBL/GenBank/DDBJ databases">
        <title>Novel species isolated from a subtropical stream in China.</title>
        <authorList>
            <person name="Lu H."/>
        </authorList>
    </citation>
    <scope>NUCLEOTIDE SEQUENCE [LARGE SCALE GENOMIC DNA]</scope>
    <source>
        <strain evidence="2 3">FT82W</strain>
    </source>
</reference>
<dbReference type="AlphaFoldDB" id="A0A845G7I6"/>
<comment type="caution">
    <text evidence="2">The sequence shown here is derived from an EMBL/GenBank/DDBJ whole genome shotgun (WGS) entry which is preliminary data.</text>
</comment>
<dbReference type="EMBL" id="WWCW01000090">
    <property type="protein sequence ID" value="MYM89831.1"/>
    <property type="molecule type" value="Genomic_DNA"/>
</dbReference>
<organism evidence="2 3">
    <name type="scientific">Duganella vulcania</name>
    <dbReference type="NCBI Taxonomy" id="2692166"/>
    <lineage>
        <taxon>Bacteria</taxon>
        <taxon>Pseudomonadati</taxon>
        <taxon>Pseudomonadota</taxon>
        <taxon>Betaproteobacteria</taxon>
        <taxon>Burkholderiales</taxon>
        <taxon>Oxalobacteraceae</taxon>
        <taxon>Telluria group</taxon>
        <taxon>Duganella</taxon>
    </lineage>
</organism>
<dbReference type="InterPro" id="IPR025282">
    <property type="entry name" value="DUF4214"/>
</dbReference>
<dbReference type="Pfam" id="PF00353">
    <property type="entry name" value="HemolysinCabind"/>
    <property type="match status" value="1"/>
</dbReference>
<sequence length="1049" mass="101713">MAATDYNAVVQQLYISYFGRPADTYGLQSFTAQLAAADTSGTLTTTAALSAYAQSNPTSAVGKLVASFAGKPEAVALYGTGTDILSISKFVNAIYQNVLHRDADTDGGTYWINAIISGGVSKENAALAITEGALGNTTPQGLIDAALVAKTNAVAVDFTTSLDTIPKINAFSGDAAAAAARDLLHTVTATTVVADFHASVVTAIDNLTQPPSVVATLTEAVDTLTGTGANDVYNGTNKTFGALDKIDGAGGTNTLNVVDTAGSIDLSVATVTNIQKLNVQSITGLAGNAADVSGWTGLTDAKFTLKSTSAQTITAADTTAVTVSNTAGATVVGGSSVSVTTGSAAAAIALNTAITGAAGTTLSTALAAATTNAGATAATAAAVTAGALTAAQKTTIDAAFAAGLVTDAATAQAAAASAVTTVIAADAAAVTSYNVVATSNAALASASVKGGNTVAITDGSTAGTVLKSVSLDGNLGTAALSGNGLVTVSLANTSASTGITNTVAHTQTLNLTNVKGGTITDAGATAVVVNTAITKSSGVSLVAAAATKVTLNSAVDLSLTDVSANLATSFAITGAGKTTIGGLSAVGALVSIDATAAAGGVTITPTLGAGVAYAGGAGKDAITIGASTKAITTGAGDDTVTVTAALGTGGSVDAGAGTDTLAGTIANLTTAASTASKFTNFETLKVTDVLTTGASVDVSGFAGVVNFTAGNGVNHGVSASAVGLGANANVTMAGNLVTNDGTLILTPKTDTTTDVVNLTINHSYLDNNDTTANAVPVTATVTAAAIETLNVNSTATNTLAVDTIAGYKADVVTNTLVLSDDVLVTMKVTGDRAFAFSTAGSQTKLATIDASANTGGVTINASASLSTSAALTIKGSATASNTLTGGLGVDTIVGGTKSDIITGGASGDTLTGGGGNDNFTFAAHDSDIGTGKFDTITDFVANTYGNGTNHAAGTGADITDATKVTGDFLTFGRGVALTTNGGVIVDVFGSAADASTYLANHAGSTSVVTAALDSANNNLYVDNTGDGVADFYIHLTGVTTITAAAFNIV</sequence>
<dbReference type="Gene3D" id="2.150.10.10">
    <property type="entry name" value="Serralysin-like metalloprotease, C-terminal"/>
    <property type="match status" value="1"/>
</dbReference>
<evidence type="ECO:0000259" key="1">
    <source>
        <dbReference type="Pfam" id="PF13946"/>
    </source>
</evidence>
<dbReference type="InterPro" id="IPR011049">
    <property type="entry name" value="Serralysin-like_metalloprot_C"/>
</dbReference>
<protein>
    <submittedName>
        <fullName evidence="2">DUF4214 domain-containing protein</fullName>
    </submittedName>
</protein>
<name>A0A845G7I6_9BURK</name>
<accession>A0A845G7I6</accession>
<dbReference type="GO" id="GO:0005509">
    <property type="term" value="F:calcium ion binding"/>
    <property type="evidence" value="ECO:0007669"/>
    <property type="project" value="InterPro"/>
</dbReference>
<feature type="domain" description="DUF4214" evidence="1">
    <location>
        <begin position="67"/>
        <end position="131"/>
    </location>
</feature>
<proteinExistence type="predicted"/>